<dbReference type="SUPFAM" id="SSF48452">
    <property type="entry name" value="TPR-like"/>
    <property type="match status" value="1"/>
</dbReference>
<dbReference type="InterPro" id="IPR019734">
    <property type="entry name" value="TPR_rpt"/>
</dbReference>
<evidence type="ECO:0000313" key="3">
    <source>
        <dbReference type="EMBL" id="EAC5551970.1"/>
    </source>
</evidence>
<evidence type="ECO:0000259" key="2">
    <source>
        <dbReference type="PROSITE" id="PS50943"/>
    </source>
</evidence>
<dbReference type="PROSITE" id="PS50943">
    <property type="entry name" value="HTH_CROC1"/>
    <property type="match status" value="1"/>
</dbReference>
<dbReference type="InterPro" id="IPR010057">
    <property type="entry name" value="Transcription_activator_Rgg_C"/>
</dbReference>
<gene>
    <name evidence="3" type="ORF">ARY78_16270</name>
    <name evidence="4" type="ORF">F6515_15180</name>
</gene>
<evidence type="ECO:0000313" key="4">
    <source>
        <dbReference type="EMBL" id="ECY9784317.1"/>
    </source>
</evidence>
<feature type="domain" description="HTH cro/C1-type" evidence="2">
    <location>
        <begin position="9"/>
        <end position="62"/>
    </location>
</feature>
<dbReference type="Gene3D" id="1.25.40.10">
    <property type="entry name" value="Tetratricopeptide repeat domain"/>
    <property type="match status" value="1"/>
</dbReference>
<organism evidence="3 5">
    <name type="scientific">Listeria monocytogenes</name>
    <dbReference type="NCBI Taxonomy" id="1639"/>
    <lineage>
        <taxon>Bacteria</taxon>
        <taxon>Bacillati</taxon>
        <taxon>Bacillota</taxon>
        <taxon>Bacilli</taxon>
        <taxon>Bacillales</taxon>
        <taxon>Listeriaceae</taxon>
        <taxon>Listeria</taxon>
    </lineage>
</organism>
<dbReference type="InterPro" id="IPR053163">
    <property type="entry name" value="HTH-type_regulator_Rgg"/>
</dbReference>
<keyword evidence="1" id="KW-0802">TPR repeat</keyword>
<evidence type="ECO:0000256" key="1">
    <source>
        <dbReference type="PROSITE-ProRule" id="PRU00339"/>
    </source>
</evidence>
<dbReference type="InterPro" id="IPR010982">
    <property type="entry name" value="Lambda_DNA-bd_dom_sf"/>
</dbReference>
<dbReference type="Pfam" id="PF21259">
    <property type="entry name" value="Rgg_C"/>
    <property type="match status" value="1"/>
</dbReference>
<dbReference type="InterPro" id="IPR001387">
    <property type="entry name" value="Cro/C1-type_HTH"/>
</dbReference>
<dbReference type="Pfam" id="PF12844">
    <property type="entry name" value="HTH_19"/>
    <property type="match status" value="1"/>
</dbReference>
<dbReference type="NCBIfam" id="TIGR01716">
    <property type="entry name" value="RGG_Cterm"/>
    <property type="match status" value="1"/>
</dbReference>
<dbReference type="EMBL" id="AAAIXK010000012">
    <property type="protein sequence ID" value="EAC5551970.1"/>
    <property type="molecule type" value="Genomic_DNA"/>
</dbReference>
<dbReference type="Proteomes" id="UP000365297">
    <property type="component" value="Unassembled WGS sequence"/>
</dbReference>
<dbReference type="InterPro" id="IPR011990">
    <property type="entry name" value="TPR-like_helical_dom_sf"/>
</dbReference>
<name>A0A457ZSF8_LISMN</name>
<dbReference type="PANTHER" id="PTHR37038:SF13">
    <property type="entry name" value="HTH CRO_C1-TYPE DOMAIN-CONTAINING PROTEIN"/>
    <property type="match status" value="1"/>
</dbReference>
<dbReference type="PANTHER" id="PTHR37038">
    <property type="entry name" value="TRANSCRIPTIONAL REGULATOR-RELATED"/>
    <property type="match status" value="1"/>
</dbReference>
<reference evidence="4 6" key="2">
    <citation type="submission" date="2019-09" db="EMBL/GenBank/DDBJ databases">
        <authorList>
            <consortium name="PulseNet: The National Subtyping Network for Foodborne Disease Surveillance"/>
            <person name="Tarr C.L."/>
            <person name="Trees E."/>
            <person name="Katz L.S."/>
            <person name="Carleton-Romer H.A."/>
            <person name="Stroika S."/>
            <person name="Kucerova Z."/>
            <person name="Roache K.F."/>
            <person name="Sabol A.L."/>
            <person name="Besser J."/>
            <person name="Gerner-Smidt P."/>
        </authorList>
    </citation>
    <scope>NUCLEOTIDE SEQUENCE [LARGE SCALE GENOMIC DNA]</scope>
    <source>
        <strain evidence="4 6">PNUSAL005692</strain>
    </source>
</reference>
<dbReference type="AlphaFoldDB" id="A0A457ZSF8"/>
<proteinExistence type="predicted"/>
<sequence length="292" mass="34390">MEKTIGETIKFIRTSKNISQKEICLDNISRSSLVKIESNKTIPSSLTLEFILLQLGIQQEEFAHIRNNFKLNTRQVLLEKFNNINTSIRIKQWLSLEQEMKQYLRKHSDSVIKEYLSIVKALIIIETEDDYKKASHHVYPIWNRISKNEVWFIDDIQLLTCIFFMFENQVAITISQRLLKQTEKYLHMDNIKRIQANTLMNISTLYLNQKDYKNALEYIDQTVHTAKKYEYFTLWLFAQGTQGILYCLEHKPEVGIPLIKKSIHLLKTLDQLDIAKALENDVSNFLTLDINN</sequence>
<comment type="caution">
    <text evidence="3">The sequence shown here is derived from an EMBL/GenBank/DDBJ whole genome shotgun (WGS) entry which is preliminary data.</text>
</comment>
<dbReference type="GO" id="GO:0003677">
    <property type="term" value="F:DNA binding"/>
    <property type="evidence" value="ECO:0007669"/>
    <property type="project" value="InterPro"/>
</dbReference>
<feature type="repeat" description="TPR" evidence="1">
    <location>
        <begin position="196"/>
        <end position="229"/>
    </location>
</feature>
<dbReference type="Proteomes" id="UP000489121">
    <property type="component" value="Unassembled WGS sequence"/>
</dbReference>
<reference evidence="3 5" key="1">
    <citation type="submission" date="2018-06" db="EMBL/GenBank/DDBJ databases">
        <authorList>
            <consortium name="GenomeTrakr: Next Generation Sequencing Network for Food Pathogen Tracability"/>
        </authorList>
    </citation>
    <scope>NUCLEOTIDE SEQUENCE [LARGE SCALE GENOMIC DNA]</scope>
    <source>
        <strain evidence="3 5">FDA00007096</strain>
    </source>
</reference>
<evidence type="ECO:0000313" key="6">
    <source>
        <dbReference type="Proteomes" id="UP000489121"/>
    </source>
</evidence>
<evidence type="ECO:0000313" key="5">
    <source>
        <dbReference type="Proteomes" id="UP000365297"/>
    </source>
</evidence>
<accession>A0A457ZSF8</accession>
<protein>
    <submittedName>
        <fullName evidence="4">Helix-turn-helix domain-containing protein</fullName>
    </submittedName>
    <submittedName>
        <fullName evidence="3">Rgg/GadR/MutR family transcriptional regulator</fullName>
    </submittedName>
</protein>
<dbReference type="SUPFAM" id="SSF47413">
    <property type="entry name" value="lambda repressor-like DNA-binding domains"/>
    <property type="match status" value="1"/>
</dbReference>
<dbReference type="CDD" id="cd00093">
    <property type="entry name" value="HTH_XRE"/>
    <property type="match status" value="1"/>
</dbReference>
<dbReference type="EMBL" id="AALGDA010000091">
    <property type="protein sequence ID" value="ECY9784317.1"/>
    <property type="molecule type" value="Genomic_DNA"/>
</dbReference>
<dbReference type="PROSITE" id="PS50005">
    <property type="entry name" value="TPR"/>
    <property type="match status" value="1"/>
</dbReference>
<dbReference type="RefSeq" id="WP_031642468.1">
    <property type="nucleotide sequence ID" value="NZ_CP168882.1"/>
</dbReference>